<feature type="domain" description="Phosphoribosyltransferase" evidence="1">
    <location>
        <begin position="13"/>
        <end position="63"/>
    </location>
</feature>
<dbReference type="AlphaFoldDB" id="X1KIB8"/>
<accession>X1KIB8</accession>
<reference evidence="2" key="1">
    <citation type="journal article" date="2014" name="Front. Microbiol.">
        <title>High frequency of phylogenetically diverse reductive dehalogenase-homologous genes in deep subseafloor sedimentary metagenomes.</title>
        <authorList>
            <person name="Kawai M."/>
            <person name="Futagami T."/>
            <person name="Toyoda A."/>
            <person name="Takaki Y."/>
            <person name="Nishi S."/>
            <person name="Hori S."/>
            <person name="Arai W."/>
            <person name="Tsubouchi T."/>
            <person name="Morono Y."/>
            <person name="Uchiyama I."/>
            <person name="Ito T."/>
            <person name="Fujiyama A."/>
            <person name="Inagaki F."/>
            <person name="Takami H."/>
        </authorList>
    </citation>
    <scope>NUCLEOTIDE SEQUENCE</scope>
    <source>
        <strain evidence="2">Expedition CK06-06</strain>
    </source>
</reference>
<dbReference type="SUPFAM" id="SSF53271">
    <property type="entry name" value="PRTase-like"/>
    <property type="match status" value="1"/>
</dbReference>
<evidence type="ECO:0000259" key="1">
    <source>
        <dbReference type="Pfam" id="PF00156"/>
    </source>
</evidence>
<comment type="caution">
    <text evidence="2">The sequence shown here is derived from an EMBL/GenBank/DDBJ whole genome shotgun (WGS) entry which is preliminary data.</text>
</comment>
<dbReference type="InterPro" id="IPR029057">
    <property type="entry name" value="PRTase-like"/>
</dbReference>
<proteinExistence type="predicted"/>
<evidence type="ECO:0000313" key="2">
    <source>
        <dbReference type="EMBL" id="GAI06433.1"/>
    </source>
</evidence>
<dbReference type="Gene3D" id="3.40.50.2020">
    <property type="match status" value="1"/>
</dbReference>
<gene>
    <name evidence="2" type="ORF">S06H3_12239</name>
</gene>
<sequence length="68" mass="7381">MHFIRGEAIFENRHDAGRQLAQKLSEFKGQPVIVLAIPNGGVPVALEVALALEANLALIISRKIPLPQ</sequence>
<dbReference type="Pfam" id="PF00156">
    <property type="entry name" value="Pribosyltran"/>
    <property type="match status" value="1"/>
</dbReference>
<name>X1KIB8_9ZZZZ</name>
<dbReference type="EMBL" id="BARV01005998">
    <property type="protein sequence ID" value="GAI06433.1"/>
    <property type="molecule type" value="Genomic_DNA"/>
</dbReference>
<dbReference type="InterPro" id="IPR000836">
    <property type="entry name" value="PRTase_dom"/>
</dbReference>
<organism evidence="2">
    <name type="scientific">marine sediment metagenome</name>
    <dbReference type="NCBI Taxonomy" id="412755"/>
    <lineage>
        <taxon>unclassified sequences</taxon>
        <taxon>metagenomes</taxon>
        <taxon>ecological metagenomes</taxon>
    </lineage>
</organism>
<protein>
    <recommendedName>
        <fullName evidence="1">Phosphoribosyltransferase domain-containing protein</fullName>
    </recommendedName>
</protein>